<sequence length="145" mass="15998">MSTPTRKKPTFLRIKDLSPALCDKESYVKAIVMESNAKDEANASNNATLLVGDDTGCISLVLQKALAQHLRVGDIVQLLQTQVVLKNNRIYLWGGRVERVGEFAMLFKEAFNVSNITWVPDPTNPEVLVPGRNPAKRPKQAAKAP</sequence>
<dbReference type="GO" id="GO:0003677">
    <property type="term" value="F:DNA binding"/>
    <property type="evidence" value="ECO:0007669"/>
    <property type="project" value="UniProtKB-KW"/>
</dbReference>
<dbReference type="AlphaFoldDB" id="A0A8K1C5K4"/>
<evidence type="ECO:0000313" key="2">
    <source>
        <dbReference type="EMBL" id="TMW56708.1"/>
    </source>
</evidence>
<proteinExistence type="predicted"/>
<keyword evidence="1" id="KW-0238">DNA-binding</keyword>
<evidence type="ECO:0000313" key="3">
    <source>
        <dbReference type="Proteomes" id="UP000794436"/>
    </source>
</evidence>
<dbReference type="PANTHER" id="PTHR13356">
    <property type="entry name" value="OB FOLD NUCLEIC ACID BINDING PROTEIN-RELATED"/>
    <property type="match status" value="1"/>
</dbReference>
<dbReference type="Proteomes" id="UP000794436">
    <property type="component" value="Unassembled WGS sequence"/>
</dbReference>
<dbReference type="InterPro" id="IPR012340">
    <property type="entry name" value="NA-bd_OB-fold"/>
</dbReference>
<dbReference type="GO" id="GO:0000724">
    <property type="term" value="P:double-strand break repair via homologous recombination"/>
    <property type="evidence" value="ECO:0007669"/>
    <property type="project" value="TreeGrafter"/>
</dbReference>
<name>A0A8K1C5K4_PYTOL</name>
<dbReference type="PANTHER" id="PTHR13356:SF0">
    <property type="entry name" value="SOSS COMPLEX SUBUNIT B HOMOLOG"/>
    <property type="match status" value="1"/>
</dbReference>
<dbReference type="InterPro" id="IPR051231">
    <property type="entry name" value="SOSS-B"/>
</dbReference>
<gene>
    <name evidence="2" type="ORF">Poli38472_006718</name>
</gene>
<protein>
    <submittedName>
        <fullName evidence="2">Uncharacterized protein</fullName>
    </submittedName>
</protein>
<evidence type="ECO:0000256" key="1">
    <source>
        <dbReference type="ARBA" id="ARBA00023125"/>
    </source>
</evidence>
<dbReference type="SUPFAM" id="SSF50249">
    <property type="entry name" value="Nucleic acid-binding proteins"/>
    <property type="match status" value="1"/>
</dbReference>
<keyword evidence="3" id="KW-1185">Reference proteome</keyword>
<reference evidence="2" key="1">
    <citation type="submission" date="2019-03" db="EMBL/GenBank/DDBJ databases">
        <title>Long read genome sequence of the mycoparasitic Pythium oligandrum ATCC 38472 isolated from sugarbeet rhizosphere.</title>
        <authorList>
            <person name="Gaulin E."/>
        </authorList>
    </citation>
    <scope>NUCLEOTIDE SEQUENCE</scope>
    <source>
        <strain evidence="2">ATCC 38472_TT</strain>
    </source>
</reference>
<dbReference type="GO" id="GO:0010212">
    <property type="term" value="P:response to ionizing radiation"/>
    <property type="evidence" value="ECO:0007669"/>
    <property type="project" value="TreeGrafter"/>
</dbReference>
<dbReference type="OrthoDB" id="295715at2759"/>
<dbReference type="Gene3D" id="2.40.50.140">
    <property type="entry name" value="Nucleic acid-binding proteins"/>
    <property type="match status" value="1"/>
</dbReference>
<dbReference type="EMBL" id="SPLM01000145">
    <property type="protein sequence ID" value="TMW56708.1"/>
    <property type="molecule type" value="Genomic_DNA"/>
</dbReference>
<comment type="caution">
    <text evidence="2">The sequence shown here is derived from an EMBL/GenBank/DDBJ whole genome shotgun (WGS) entry which is preliminary data.</text>
</comment>
<accession>A0A8K1C5K4</accession>
<organism evidence="2 3">
    <name type="scientific">Pythium oligandrum</name>
    <name type="common">Mycoparasitic fungus</name>
    <dbReference type="NCBI Taxonomy" id="41045"/>
    <lineage>
        <taxon>Eukaryota</taxon>
        <taxon>Sar</taxon>
        <taxon>Stramenopiles</taxon>
        <taxon>Oomycota</taxon>
        <taxon>Peronosporomycetes</taxon>
        <taxon>Pythiales</taxon>
        <taxon>Pythiaceae</taxon>
        <taxon>Pythium</taxon>
    </lineage>
</organism>